<evidence type="ECO:0000313" key="1">
    <source>
        <dbReference type="EMBL" id="EAY14224.1"/>
    </source>
</evidence>
<organism evidence="1 2">
    <name type="scientific">Trichomonas vaginalis (strain ATCC PRA-98 / G3)</name>
    <dbReference type="NCBI Taxonomy" id="412133"/>
    <lineage>
        <taxon>Eukaryota</taxon>
        <taxon>Metamonada</taxon>
        <taxon>Parabasalia</taxon>
        <taxon>Trichomonadida</taxon>
        <taxon>Trichomonadidae</taxon>
        <taxon>Trichomonas</taxon>
    </lineage>
</organism>
<accession>A2DZ95</accession>
<dbReference type="SMR" id="A2DZ95"/>
<sequence>MSENQNEPKEKKIQYTPEIKFRIYETDNESLKRFEDLIDVEPVDTIEKVNKIISDSEQSSPDKPGTPIQLAQRKKDIDLKRMMEPQIQDLLSETLGVLRKYGASAQH</sequence>
<dbReference type="VEuPathDB" id="TrichDB:TVAG_486670"/>
<dbReference type="VEuPathDB" id="TrichDB:TVAGG3_1016220"/>
<reference evidence="1" key="2">
    <citation type="journal article" date="2007" name="Science">
        <title>Draft genome sequence of the sexually transmitted pathogen Trichomonas vaginalis.</title>
        <authorList>
            <person name="Carlton J.M."/>
            <person name="Hirt R.P."/>
            <person name="Silva J.C."/>
            <person name="Delcher A.L."/>
            <person name="Schatz M."/>
            <person name="Zhao Q."/>
            <person name="Wortman J.R."/>
            <person name="Bidwell S.L."/>
            <person name="Alsmark U.C.M."/>
            <person name="Besteiro S."/>
            <person name="Sicheritz-Ponten T."/>
            <person name="Noel C.J."/>
            <person name="Dacks J.B."/>
            <person name="Foster P.G."/>
            <person name="Simillion C."/>
            <person name="Van de Peer Y."/>
            <person name="Miranda-Saavedra D."/>
            <person name="Barton G.J."/>
            <person name="Westrop G.D."/>
            <person name="Mueller S."/>
            <person name="Dessi D."/>
            <person name="Fiori P.L."/>
            <person name="Ren Q."/>
            <person name="Paulsen I."/>
            <person name="Zhang H."/>
            <person name="Bastida-Corcuera F.D."/>
            <person name="Simoes-Barbosa A."/>
            <person name="Brown M.T."/>
            <person name="Hayes R.D."/>
            <person name="Mukherjee M."/>
            <person name="Okumura C.Y."/>
            <person name="Schneider R."/>
            <person name="Smith A.J."/>
            <person name="Vanacova S."/>
            <person name="Villalvazo M."/>
            <person name="Haas B.J."/>
            <person name="Pertea M."/>
            <person name="Feldblyum T.V."/>
            <person name="Utterback T.R."/>
            <person name="Shu C.L."/>
            <person name="Osoegawa K."/>
            <person name="de Jong P.J."/>
            <person name="Hrdy I."/>
            <person name="Horvathova L."/>
            <person name="Zubacova Z."/>
            <person name="Dolezal P."/>
            <person name="Malik S.B."/>
            <person name="Logsdon J.M. Jr."/>
            <person name="Henze K."/>
            <person name="Gupta A."/>
            <person name="Wang C.C."/>
            <person name="Dunne R.L."/>
            <person name="Upcroft J.A."/>
            <person name="Upcroft P."/>
            <person name="White O."/>
            <person name="Salzberg S.L."/>
            <person name="Tang P."/>
            <person name="Chiu C.-H."/>
            <person name="Lee Y.-S."/>
            <person name="Embley T.M."/>
            <person name="Coombs G.H."/>
            <person name="Mottram J.C."/>
            <person name="Tachezy J."/>
            <person name="Fraser-Liggett C.M."/>
            <person name="Johnson P.J."/>
        </authorList>
    </citation>
    <scope>NUCLEOTIDE SEQUENCE [LARGE SCALE GENOMIC DNA]</scope>
    <source>
        <strain evidence="1">G3</strain>
    </source>
</reference>
<dbReference type="GO" id="GO:0071014">
    <property type="term" value="C:post-mRNA release spliceosomal complex"/>
    <property type="evidence" value="ECO:0000318"/>
    <property type="project" value="GO_Central"/>
</dbReference>
<dbReference type="Proteomes" id="UP000001542">
    <property type="component" value="Unassembled WGS sequence"/>
</dbReference>
<dbReference type="InterPro" id="IPR013169">
    <property type="entry name" value="mRNA_splic_Cwf18-like"/>
</dbReference>
<proteinExistence type="predicted"/>
<name>A2DZ95_TRIV3</name>
<dbReference type="KEGG" id="tva:4772213"/>
<dbReference type="Pfam" id="PF08315">
    <property type="entry name" value="cwf18"/>
    <property type="match status" value="1"/>
</dbReference>
<dbReference type="AlphaFoldDB" id="A2DZ95"/>
<dbReference type="OrthoDB" id="10511353at2759"/>
<dbReference type="RefSeq" id="XP_001326447.1">
    <property type="nucleotide sequence ID" value="XM_001326412.1"/>
</dbReference>
<protein>
    <submittedName>
        <fullName evidence="1">Uncharacterized protein</fullName>
    </submittedName>
</protein>
<dbReference type="EMBL" id="DS113273">
    <property type="protein sequence ID" value="EAY14224.1"/>
    <property type="molecule type" value="Genomic_DNA"/>
</dbReference>
<dbReference type="GO" id="GO:0005684">
    <property type="term" value="C:U2-type spliceosomal complex"/>
    <property type="evidence" value="ECO:0000318"/>
    <property type="project" value="GO_Central"/>
</dbReference>
<reference evidence="1" key="1">
    <citation type="submission" date="2006-10" db="EMBL/GenBank/DDBJ databases">
        <authorList>
            <person name="Amadeo P."/>
            <person name="Zhao Q."/>
            <person name="Wortman J."/>
            <person name="Fraser-Liggett C."/>
            <person name="Carlton J."/>
        </authorList>
    </citation>
    <scope>NUCLEOTIDE SEQUENCE</scope>
    <source>
        <strain evidence="1">G3</strain>
    </source>
</reference>
<evidence type="ECO:0000313" key="2">
    <source>
        <dbReference type="Proteomes" id="UP000001542"/>
    </source>
</evidence>
<dbReference type="InParanoid" id="A2DZ95"/>
<keyword evidence="2" id="KW-1185">Reference proteome</keyword>
<gene>
    <name evidence="1" type="ORF">TVAG_486670</name>
</gene>